<dbReference type="EMBL" id="FQUC01000001">
    <property type="protein sequence ID" value="SHE57513.1"/>
    <property type="molecule type" value="Genomic_DNA"/>
</dbReference>
<dbReference type="OrthoDB" id="1069585at2"/>
<reference evidence="2" key="1">
    <citation type="submission" date="2016-11" db="EMBL/GenBank/DDBJ databases">
        <authorList>
            <person name="Varghese N."/>
            <person name="Submissions S."/>
        </authorList>
    </citation>
    <scope>NUCLEOTIDE SEQUENCE [LARGE SCALE GENOMIC DNA]</scope>
    <source>
        <strain evidence="2">DSM 27370</strain>
    </source>
</reference>
<dbReference type="Proteomes" id="UP000184480">
    <property type="component" value="Unassembled WGS sequence"/>
</dbReference>
<organism evidence="1 2">
    <name type="scientific">Dysgonomonas macrotermitis</name>
    <dbReference type="NCBI Taxonomy" id="1346286"/>
    <lineage>
        <taxon>Bacteria</taxon>
        <taxon>Pseudomonadati</taxon>
        <taxon>Bacteroidota</taxon>
        <taxon>Bacteroidia</taxon>
        <taxon>Bacteroidales</taxon>
        <taxon>Dysgonomonadaceae</taxon>
        <taxon>Dysgonomonas</taxon>
    </lineage>
</organism>
<keyword evidence="2" id="KW-1185">Reference proteome</keyword>
<accession>A0A1M4ULQ7</accession>
<gene>
    <name evidence="1" type="ORF">SAMN05444362_101638</name>
</gene>
<dbReference type="RefSeq" id="WP_062175723.1">
    <property type="nucleotide sequence ID" value="NZ_BBXL01000001.1"/>
</dbReference>
<proteinExistence type="predicted"/>
<sequence length="152" mass="17091">MSNFLAGIKKIEYAFPDQIQIGHSERLTQGVFISVAGTFSPICIEGLASVEYETKKVSDQNIYTTKLIFRAGNQEVYPYSLESIILNKNIVYLLTDIMNYQYLLGINKAPFPAATVKHTNPGNATEAHISEYEITYINIFSILDIICLQKTN</sequence>
<dbReference type="AlphaFoldDB" id="A0A1M4ULQ7"/>
<name>A0A1M4ULQ7_9BACT</name>
<evidence type="ECO:0000313" key="1">
    <source>
        <dbReference type="EMBL" id="SHE57513.1"/>
    </source>
</evidence>
<evidence type="ECO:0000313" key="2">
    <source>
        <dbReference type="Proteomes" id="UP000184480"/>
    </source>
</evidence>
<protein>
    <submittedName>
        <fullName evidence="1">Uncharacterized protein</fullName>
    </submittedName>
</protein>